<protein>
    <submittedName>
        <fullName evidence="5">Transcriptional regulator, HxlR family</fullName>
    </submittedName>
</protein>
<evidence type="ECO:0000256" key="3">
    <source>
        <dbReference type="ARBA" id="ARBA00023163"/>
    </source>
</evidence>
<dbReference type="InterPro" id="IPR036390">
    <property type="entry name" value="WH_DNA-bd_sf"/>
</dbReference>
<proteinExistence type="predicted"/>
<dbReference type="SUPFAM" id="SSF46785">
    <property type="entry name" value="Winged helix' DNA-binding domain"/>
    <property type="match status" value="1"/>
</dbReference>
<dbReference type="GO" id="GO:0003677">
    <property type="term" value="F:DNA binding"/>
    <property type="evidence" value="ECO:0007669"/>
    <property type="project" value="UniProtKB-KW"/>
</dbReference>
<keyword evidence="1" id="KW-0805">Transcription regulation</keyword>
<dbReference type="PANTHER" id="PTHR33204:SF37">
    <property type="entry name" value="HTH-TYPE TRANSCRIPTIONAL REGULATOR YODB"/>
    <property type="match status" value="1"/>
</dbReference>
<dbReference type="InterPro" id="IPR002577">
    <property type="entry name" value="HTH_HxlR"/>
</dbReference>
<keyword evidence="2" id="KW-0238">DNA-binding</keyword>
<sequence length="126" mass="14607">MNQDNAPLSYSIYAKGCPARAFFDRLADHWTLLIIRLLRKDSFRFNQIKREIEGISQKVLSQKLKQLERDGLITRTAFATVPVTVEYELTDLGHDFAQTIELFADWAEQNIEQVKQAQKNYDDVNA</sequence>
<feature type="domain" description="HTH hxlR-type" evidence="4">
    <location>
        <begin position="17"/>
        <end position="115"/>
    </location>
</feature>
<dbReference type="InterPro" id="IPR011991">
    <property type="entry name" value="ArsR-like_HTH"/>
</dbReference>
<dbReference type="PANTHER" id="PTHR33204">
    <property type="entry name" value="TRANSCRIPTIONAL REGULATOR, MARR FAMILY"/>
    <property type="match status" value="1"/>
</dbReference>
<dbReference type="PROSITE" id="PS51118">
    <property type="entry name" value="HTH_HXLR"/>
    <property type="match status" value="1"/>
</dbReference>
<keyword evidence="3" id="KW-0804">Transcription</keyword>
<dbReference type="STRING" id="1122206.SAMN02745753_00905"/>
<evidence type="ECO:0000259" key="4">
    <source>
        <dbReference type="PROSITE" id="PS51118"/>
    </source>
</evidence>
<evidence type="ECO:0000313" key="6">
    <source>
        <dbReference type="Proteomes" id="UP000184517"/>
    </source>
</evidence>
<dbReference type="EMBL" id="FQVF01000004">
    <property type="protein sequence ID" value="SHE85548.1"/>
    <property type="molecule type" value="Genomic_DNA"/>
</dbReference>
<gene>
    <name evidence="5" type="ORF">SAMN02745753_00905</name>
</gene>
<evidence type="ECO:0000256" key="2">
    <source>
        <dbReference type="ARBA" id="ARBA00023125"/>
    </source>
</evidence>
<dbReference type="GO" id="GO:0006355">
    <property type="term" value="P:regulation of DNA-templated transcription"/>
    <property type="evidence" value="ECO:0007669"/>
    <property type="project" value="UniProtKB-ARBA"/>
</dbReference>
<accession>A0A1M4WWH8</accession>
<name>A0A1M4WWH8_9GAMM</name>
<dbReference type="Proteomes" id="UP000184517">
    <property type="component" value="Unassembled WGS sequence"/>
</dbReference>
<reference evidence="6" key="1">
    <citation type="submission" date="2016-11" db="EMBL/GenBank/DDBJ databases">
        <authorList>
            <person name="Varghese N."/>
            <person name="Submissions S."/>
        </authorList>
    </citation>
    <scope>NUCLEOTIDE SEQUENCE [LARGE SCALE GENOMIC DNA]</scope>
    <source>
        <strain evidence="6">DSM 16579</strain>
    </source>
</reference>
<dbReference type="CDD" id="cd00090">
    <property type="entry name" value="HTH_ARSR"/>
    <property type="match status" value="1"/>
</dbReference>
<organism evidence="5 6">
    <name type="scientific">Marinomonas polaris DSM 16579</name>
    <dbReference type="NCBI Taxonomy" id="1122206"/>
    <lineage>
        <taxon>Bacteria</taxon>
        <taxon>Pseudomonadati</taxon>
        <taxon>Pseudomonadota</taxon>
        <taxon>Gammaproteobacteria</taxon>
        <taxon>Oceanospirillales</taxon>
        <taxon>Oceanospirillaceae</taxon>
        <taxon>Marinomonas</taxon>
    </lineage>
</organism>
<dbReference type="Gene3D" id="1.10.10.10">
    <property type="entry name" value="Winged helix-like DNA-binding domain superfamily/Winged helix DNA-binding domain"/>
    <property type="match status" value="1"/>
</dbReference>
<dbReference type="OrthoDB" id="9807069at2"/>
<evidence type="ECO:0000256" key="1">
    <source>
        <dbReference type="ARBA" id="ARBA00023015"/>
    </source>
</evidence>
<dbReference type="RefSeq" id="WP_072838537.1">
    <property type="nucleotide sequence ID" value="NZ_FQVF01000004.1"/>
</dbReference>
<dbReference type="InterPro" id="IPR036388">
    <property type="entry name" value="WH-like_DNA-bd_sf"/>
</dbReference>
<dbReference type="AlphaFoldDB" id="A0A1M4WWH8"/>
<evidence type="ECO:0000313" key="5">
    <source>
        <dbReference type="EMBL" id="SHE85548.1"/>
    </source>
</evidence>
<dbReference type="Pfam" id="PF01638">
    <property type="entry name" value="HxlR"/>
    <property type="match status" value="1"/>
</dbReference>
<keyword evidence="6" id="KW-1185">Reference proteome</keyword>